<dbReference type="SUPFAM" id="SSF54292">
    <property type="entry name" value="2Fe-2S ferredoxin-like"/>
    <property type="match status" value="1"/>
</dbReference>
<comment type="caution">
    <text evidence="12">The sequence shown here is derived from an EMBL/GenBank/DDBJ whole genome shotgun (WGS) entry which is preliminary data.</text>
</comment>
<dbReference type="PANTHER" id="PTHR47354">
    <property type="entry name" value="NADH OXIDOREDUCTASE HCR"/>
    <property type="match status" value="1"/>
</dbReference>
<comment type="cofactor">
    <cofactor evidence="1">
        <name>FAD</name>
        <dbReference type="ChEBI" id="CHEBI:57692"/>
    </cofactor>
</comment>
<keyword evidence="3" id="KW-0001">2Fe-2S</keyword>
<dbReference type="PANTHER" id="PTHR47354:SF8">
    <property type="entry name" value="1,2-PHENYLACETYL-COA EPOXIDASE, SUBUNIT E"/>
    <property type="match status" value="1"/>
</dbReference>
<dbReference type="InterPro" id="IPR017938">
    <property type="entry name" value="Riboflavin_synthase-like_b-brl"/>
</dbReference>
<dbReference type="Gene3D" id="3.40.50.80">
    <property type="entry name" value="Nucleotide-binding domain of ferredoxin-NADP reductase (FNR) module"/>
    <property type="match status" value="1"/>
</dbReference>
<feature type="region of interest" description="Disordered" evidence="9">
    <location>
        <begin position="240"/>
        <end position="262"/>
    </location>
</feature>
<feature type="domain" description="2Fe-2S ferredoxin-type" evidence="10">
    <location>
        <begin position="260"/>
        <end position="349"/>
    </location>
</feature>
<dbReference type="PROSITE" id="PS51384">
    <property type="entry name" value="FAD_FR"/>
    <property type="match status" value="1"/>
</dbReference>
<evidence type="ECO:0000256" key="9">
    <source>
        <dbReference type="SAM" id="MobiDB-lite"/>
    </source>
</evidence>
<evidence type="ECO:0000256" key="5">
    <source>
        <dbReference type="ARBA" id="ARBA00022827"/>
    </source>
</evidence>
<evidence type="ECO:0000256" key="6">
    <source>
        <dbReference type="ARBA" id="ARBA00023002"/>
    </source>
</evidence>
<dbReference type="RefSeq" id="WP_344382738.1">
    <property type="nucleotide sequence ID" value="NZ_BAAATA010000008.1"/>
</dbReference>
<dbReference type="Proteomes" id="UP001501358">
    <property type="component" value="Unassembled WGS sequence"/>
</dbReference>
<dbReference type="SUPFAM" id="SSF63380">
    <property type="entry name" value="Riboflavin synthase domain-like"/>
    <property type="match status" value="1"/>
</dbReference>
<evidence type="ECO:0000313" key="12">
    <source>
        <dbReference type="EMBL" id="GAA2483237.1"/>
    </source>
</evidence>
<dbReference type="InterPro" id="IPR008333">
    <property type="entry name" value="Cbr1-like_FAD-bd_dom"/>
</dbReference>
<dbReference type="CDD" id="cd00207">
    <property type="entry name" value="fer2"/>
    <property type="match status" value="1"/>
</dbReference>
<dbReference type="Pfam" id="PF00175">
    <property type="entry name" value="NAD_binding_1"/>
    <property type="match status" value="1"/>
</dbReference>
<dbReference type="PROSITE" id="PS00197">
    <property type="entry name" value="2FE2S_FER_1"/>
    <property type="match status" value="1"/>
</dbReference>
<evidence type="ECO:0000259" key="10">
    <source>
        <dbReference type="PROSITE" id="PS51085"/>
    </source>
</evidence>
<dbReference type="SUPFAM" id="SSF52343">
    <property type="entry name" value="Ferredoxin reductase-like, C-terminal NADP-linked domain"/>
    <property type="match status" value="1"/>
</dbReference>
<proteinExistence type="predicted"/>
<sequence length="349" mass="36213">MPHPHALRVRVAEVIAETADARSLVLQPVDPADAGRLAHRPGQFLTLRVPTPDGGRTARCYSLASSPEAGEPPKITVKRVAGGIGSNWICDEVGAGTELEVLRPGGTFTPASLDEDLLLFAGGSGITPVMSILKSVLHAGTGRVALVYANRDERSVIFRDELAALTARHPARLHVVHLLESVQGLPAPAVLRALAEPLTDRRAFVCGPGPFMDAVSGVLAGLGVPSGRVHVEKYASLTGDPFAEPAPSPAGPAGDAGPAGTVEVTLDGGTTTVDWPAGATLLDTLLAAGLEAPYSCREGACSACACRVLAGEVDMARNEVLEKEDLDDGYVLACQATARTPRVTVSYDE</sequence>
<dbReference type="Pfam" id="PF00111">
    <property type="entry name" value="Fer2"/>
    <property type="match status" value="1"/>
</dbReference>
<dbReference type="Gene3D" id="3.10.20.30">
    <property type="match status" value="1"/>
</dbReference>
<keyword evidence="4" id="KW-0479">Metal-binding</keyword>
<evidence type="ECO:0000256" key="8">
    <source>
        <dbReference type="ARBA" id="ARBA00023014"/>
    </source>
</evidence>
<accession>A0ABP5YSZ7</accession>
<dbReference type="InterPro" id="IPR001433">
    <property type="entry name" value="OxRdtase_FAD/NAD-bd"/>
</dbReference>
<feature type="compositionally biased region" description="Low complexity" evidence="9">
    <location>
        <begin position="251"/>
        <end position="260"/>
    </location>
</feature>
<keyword evidence="2" id="KW-0285">Flavoprotein</keyword>
<evidence type="ECO:0000313" key="13">
    <source>
        <dbReference type="Proteomes" id="UP001501358"/>
    </source>
</evidence>
<gene>
    <name evidence="12" type="ORF">GCM10010406_19470</name>
</gene>
<dbReference type="InterPro" id="IPR039261">
    <property type="entry name" value="FNR_nucleotide-bd"/>
</dbReference>
<reference evidence="13" key="1">
    <citation type="journal article" date="2019" name="Int. J. Syst. Evol. Microbiol.">
        <title>The Global Catalogue of Microorganisms (GCM) 10K type strain sequencing project: providing services to taxonomists for standard genome sequencing and annotation.</title>
        <authorList>
            <consortium name="The Broad Institute Genomics Platform"/>
            <consortium name="The Broad Institute Genome Sequencing Center for Infectious Disease"/>
            <person name="Wu L."/>
            <person name="Ma J."/>
        </authorList>
    </citation>
    <scope>NUCLEOTIDE SEQUENCE [LARGE SCALE GENOMIC DNA]</scope>
    <source>
        <strain evidence="13">JCM 6307</strain>
    </source>
</reference>
<organism evidence="12 13">
    <name type="scientific">Streptomyces thermolineatus</name>
    <dbReference type="NCBI Taxonomy" id="44033"/>
    <lineage>
        <taxon>Bacteria</taxon>
        <taxon>Bacillati</taxon>
        <taxon>Actinomycetota</taxon>
        <taxon>Actinomycetes</taxon>
        <taxon>Kitasatosporales</taxon>
        <taxon>Streptomycetaceae</taxon>
        <taxon>Streptomyces</taxon>
    </lineage>
</organism>
<dbReference type="Pfam" id="PF00970">
    <property type="entry name" value="FAD_binding_6"/>
    <property type="match status" value="1"/>
</dbReference>
<name>A0ABP5YSZ7_9ACTN</name>
<evidence type="ECO:0000256" key="1">
    <source>
        <dbReference type="ARBA" id="ARBA00001974"/>
    </source>
</evidence>
<dbReference type="Gene3D" id="2.40.30.10">
    <property type="entry name" value="Translation factors"/>
    <property type="match status" value="1"/>
</dbReference>
<evidence type="ECO:0000256" key="4">
    <source>
        <dbReference type="ARBA" id="ARBA00022723"/>
    </source>
</evidence>
<dbReference type="InterPro" id="IPR050415">
    <property type="entry name" value="MRET"/>
</dbReference>
<dbReference type="InterPro" id="IPR017927">
    <property type="entry name" value="FAD-bd_FR_type"/>
</dbReference>
<dbReference type="PRINTS" id="PR00410">
    <property type="entry name" value="PHEHYDRXLASE"/>
</dbReference>
<evidence type="ECO:0000256" key="2">
    <source>
        <dbReference type="ARBA" id="ARBA00022630"/>
    </source>
</evidence>
<dbReference type="InterPro" id="IPR006058">
    <property type="entry name" value="2Fe2S_fd_BS"/>
</dbReference>
<protein>
    <submittedName>
        <fullName evidence="12">Ferredoxin--NADP reductase</fullName>
    </submittedName>
</protein>
<keyword evidence="7" id="KW-0408">Iron</keyword>
<keyword evidence="5" id="KW-0274">FAD</keyword>
<keyword evidence="6" id="KW-0560">Oxidoreductase</keyword>
<dbReference type="CDD" id="cd06214">
    <property type="entry name" value="PA_degradation_oxidoreductase_like"/>
    <property type="match status" value="1"/>
</dbReference>
<dbReference type="InterPro" id="IPR036010">
    <property type="entry name" value="2Fe-2S_ferredoxin-like_sf"/>
</dbReference>
<dbReference type="PROSITE" id="PS51085">
    <property type="entry name" value="2FE2S_FER_2"/>
    <property type="match status" value="1"/>
</dbReference>
<keyword evidence="13" id="KW-1185">Reference proteome</keyword>
<dbReference type="InterPro" id="IPR001041">
    <property type="entry name" value="2Fe-2S_ferredoxin-type"/>
</dbReference>
<dbReference type="EMBL" id="BAAATA010000008">
    <property type="protein sequence ID" value="GAA2483237.1"/>
    <property type="molecule type" value="Genomic_DNA"/>
</dbReference>
<dbReference type="PRINTS" id="PR00371">
    <property type="entry name" value="FPNCR"/>
</dbReference>
<feature type="domain" description="FAD-binding FR-type" evidence="11">
    <location>
        <begin position="4"/>
        <end position="111"/>
    </location>
</feature>
<keyword evidence="8" id="KW-0411">Iron-sulfur</keyword>
<evidence type="ECO:0000256" key="7">
    <source>
        <dbReference type="ARBA" id="ARBA00023004"/>
    </source>
</evidence>
<dbReference type="InterPro" id="IPR012675">
    <property type="entry name" value="Beta-grasp_dom_sf"/>
</dbReference>
<dbReference type="InterPro" id="IPR001709">
    <property type="entry name" value="Flavoprot_Pyr_Nucl_cyt_Rdtase"/>
</dbReference>
<evidence type="ECO:0000259" key="11">
    <source>
        <dbReference type="PROSITE" id="PS51384"/>
    </source>
</evidence>
<evidence type="ECO:0000256" key="3">
    <source>
        <dbReference type="ARBA" id="ARBA00022714"/>
    </source>
</evidence>